<sequence>MTSGFRRPLIPAAALCAFTVAAAGCAPVADQTIGPESQQDNRSVQVAMPVPKPVATERIVIIGDSLSTGYGTSPEEAWPRLLSDDLHSVQVPVEVINAAMNGAGYIAVGDEEATFQTQIKGSINASTDVVVFFGSDNDAGQDPAELHAAVMDALQTTKTLAPHAKRVVIGPLPAFDSAASDIDIIRDQERMAALDVGVEFVDPVAEHWIPGPDSALLGPDGEHPSSEGQQFLKGKIKATLGEPRDRPV</sequence>
<dbReference type="SUPFAM" id="SSF52266">
    <property type="entry name" value="SGNH hydrolase"/>
    <property type="match status" value="1"/>
</dbReference>
<keyword evidence="5" id="KW-1185">Reference proteome</keyword>
<evidence type="ECO:0000313" key="4">
    <source>
        <dbReference type="EMBL" id="GGI01338.1"/>
    </source>
</evidence>
<dbReference type="InterPro" id="IPR051532">
    <property type="entry name" value="Ester_Hydrolysis_Enzymes"/>
</dbReference>
<dbReference type="PROSITE" id="PS51257">
    <property type="entry name" value="PROKAR_LIPOPROTEIN"/>
    <property type="match status" value="1"/>
</dbReference>
<dbReference type="Pfam" id="PF13472">
    <property type="entry name" value="Lipase_GDSL_2"/>
    <property type="match status" value="1"/>
</dbReference>
<evidence type="ECO:0000313" key="5">
    <source>
        <dbReference type="Proteomes" id="UP000643279"/>
    </source>
</evidence>
<accession>A0ABQ2AXN4</accession>
<feature type="domain" description="SGNH hydrolase-type esterase" evidence="3">
    <location>
        <begin position="62"/>
        <end position="230"/>
    </location>
</feature>
<dbReference type="EMBL" id="BMFW01000033">
    <property type="protein sequence ID" value="GGI01338.1"/>
    <property type="molecule type" value="Genomic_DNA"/>
</dbReference>
<evidence type="ECO:0000256" key="2">
    <source>
        <dbReference type="SAM" id="SignalP"/>
    </source>
</evidence>
<feature type="region of interest" description="Disordered" evidence="1">
    <location>
        <begin position="211"/>
        <end position="248"/>
    </location>
</feature>
<dbReference type="Proteomes" id="UP000643279">
    <property type="component" value="Unassembled WGS sequence"/>
</dbReference>
<reference evidence="5" key="1">
    <citation type="journal article" date="2019" name="Int. J. Syst. Evol. Microbiol.">
        <title>The Global Catalogue of Microorganisms (GCM) 10K type strain sequencing project: providing services to taxonomists for standard genome sequencing and annotation.</title>
        <authorList>
            <consortium name="The Broad Institute Genomics Platform"/>
            <consortium name="The Broad Institute Genome Sequencing Center for Infectious Disease"/>
            <person name="Wu L."/>
            <person name="Ma J."/>
        </authorList>
    </citation>
    <scope>NUCLEOTIDE SEQUENCE [LARGE SCALE GENOMIC DNA]</scope>
    <source>
        <strain evidence="5">CGMCC 1.12778</strain>
    </source>
</reference>
<comment type="caution">
    <text evidence="4">The sequence shown here is derived from an EMBL/GenBank/DDBJ whole genome shotgun (WGS) entry which is preliminary data.</text>
</comment>
<name>A0ABQ2AXN4_9MICC</name>
<organism evidence="4 5">
    <name type="scientific">Arthrobacter liuii</name>
    <dbReference type="NCBI Taxonomy" id="1476996"/>
    <lineage>
        <taxon>Bacteria</taxon>
        <taxon>Bacillati</taxon>
        <taxon>Actinomycetota</taxon>
        <taxon>Actinomycetes</taxon>
        <taxon>Micrococcales</taxon>
        <taxon>Micrococcaceae</taxon>
        <taxon>Arthrobacter</taxon>
    </lineage>
</organism>
<protein>
    <recommendedName>
        <fullName evidence="3">SGNH hydrolase-type esterase domain-containing protein</fullName>
    </recommendedName>
</protein>
<dbReference type="InterPro" id="IPR008265">
    <property type="entry name" value="Lipase_GDSL_AS"/>
</dbReference>
<dbReference type="CDD" id="cd00229">
    <property type="entry name" value="SGNH_hydrolase"/>
    <property type="match status" value="1"/>
</dbReference>
<dbReference type="PROSITE" id="PS01098">
    <property type="entry name" value="LIPASE_GDSL_SER"/>
    <property type="match status" value="1"/>
</dbReference>
<dbReference type="PANTHER" id="PTHR30383">
    <property type="entry name" value="THIOESTERASE 1/PROTEASE 1/LYSOPHOSPHOLIPASE L1"/>
    <property type="match status" value="1"/>
</dbReference>
<dbReference type="PANTHER" id="PTHR30383:SF5">
    <property type="entry name" value="SGNH HYDROLASE-TYPE ESTERASE DOMAIN-CONTAINING PROTEIN"/>
    <property type="match status" value="1"/>
</dbReference>
<evidence type="ECO:0000256" key="1">
    <source>
        <dbReference type="SAM" id="MobiDB-lite"/>
    </source>
</evidence>
<gene>
    <name evidence="4" type="ORF">GCM10007170_40550</name>
</gene>
<proteinExistence type="predicted"/>
<dbReference type="InterPro" id="IPR036514">
    <property type="entry name" value="SGNH_hydro_sf"/>
</dbReference>
<dbReference type="InterPro" id="IPR013830">
    <property type="entry name" value="SGNH_hydro"/>
</dbReference>
<feature type="signal peptide" evidence="2">
    <location>
        <begin position="1"/>
        <end position="23"/>
    </location>
</feature>
<evidence type="ECO:0000259" key="3">
    <source>
        <dbReference type="Pfam" id="PF13472"/>
    </source>
</evidence>
<dbReference type="Gene3D" id="3.40.50.1110">
    <property type="entry name" value="SGNH hydrolase"/>
    <property type="match status" value="1"/>
</dbReference>
<keyword evidence="2" id="KW-0732">Signal</keyword>
<feature type="chain" id="PRO_5046302221" description="SGNH hydrolase-type esterase domain-containing protein" evidence="2">
    <location>
        <begin position="24"/>
        <end position="248"/>
    </location>
</feature>